<keyword evidence="1" id="KW-0808">Transferase</keyword>
<dbReference type="GO" id="GO:0008168">
    <property type="term" value="F:methyltransferase activity"/>
    <property type="evidence" value="ECO:0007669"/>
    <property type="project" value="UniProtKB-KW"/>
</dbReference>
<dbReference type="Pfam" id="PF13489">
    <property type="entry name" value="Methyltransf_23"/>
    <property type="match status" value="1"/>
</dbReference>
<reference evidence="1" key="1">
    <citation type="journal article" date="2022" name="Phytopathology">
        <title>Whole genome sequencing-based tracing of a 2022 introduction and outbreak of Xanthomonas hortorum pv. pelargonii.</title>
        <authorList>
            <person name="Iruegas Bocardo F."/>
            <person name="Weisberg A.J."/>
            <person name="Riutta E.R."/>
            <person name="Kilday K.B."/>
            <person name="Bonkowski J.C."/>
            <person name="Creswell T.C."/>
            <person name="Daughtrey M."/>
            <person name="Rane K.K."/>
            <person name="Grunwald N.J."/>
            <person name="Chang J.H."/>
            <person name="Putnam M."/>
        </authorList>
    </citation>
    <scope>NUCLEOTIDE SEQUENCE</scope>
    <source>
        <strain evidence="1">22-338</strain>
    </source>
</reference>
<dbReference type="GO" id="GO:0032259">
    <property type="term" value="P:methylation"/>
    <property type="evidence" value="ECO:0007669"/>
    <property type="project" value="UniProtKB-KW"/>
</dbReference>
<reference evidence="1" key="2">
    <citation type="submission" date="2022-08" db="EMBL/GenBank/DDBJ databases">
        <authorList>
            <person name="Iruegas-Bocardo F."/>
            <person name="Weisberg A.J."/>
            <person name="Riutta E.R."/>
            <person name="Kilday K."/>
            <person name="Bonkowski J.C."/>
            <person name="Creswell T."/>
            <person name="Daughtrey M.L."/>
            <person name="Rane K."/>
            <person name="Grunwald N.J."/>
            <person name="Chang J.H."/>
            <person name="Putnam M.L."/>
        </authorList>
    </citation>
    <scope>NUCLEOTIDE SEQUENCE</scope>
    <source>
        <strain evidence="1">22-338</strain>
    </source>
</reference>
<keyword evidence="1" id="KW-0489">Methyltransferase</keyword>
<protein>
    <submittedName>
        <fullName evidence="1">Methyltransferase domain-containing protein</fullName>
    </submittedName>
</protein>
<evidence type="ECO:0000313" key="2">
    <source>
        <dbReference type="Proteomes" id="UP001140230"/>
    </source>
</evidence>
<dbReference type="EMBL" id="JANWTP010000029">
    <property type="protein sequence ID" value="MDC8638265.1"/>
    <property type="molecule type" value="Genomic_DNA"/>
</dbReference>
<comment type="caution">
    <text evidence="1">The sequence shown here is derived from an EMBL/GenBank/DDBJ whole genome shotgun (WGS) entry which is preliminary data.</text>
</comment>
<dbReference type="Gene3D" id="3.40.50.150">
    <property type="entry name" value="Vaccinia Virus protein VP39"/>
    <property type="match status" value="1"/>
</dbReference>
<organism evidence="1 2">
    <name type="scientific">Xanthomonas hortorum pv. hederae</name>
    <dbReference type="NCBI Taxonomy" id="453603"/>
    <lineage>
        <taxon>Bacteria</taxon>
        <taxon>Pseudomonadati</taxon>
        <taxon>Pseudomonadota</taxon>
        <taxon>Gammaproteobacteria</taxon>
        <taxon>Lysobacterales</taxon>
        <taxon>Lysobacteraceae</taxon>
        <taxon>Xanthomonas</taxon>
    </lineage>
</organism>
<dbReference type="AlphaFoldDB" id="A0A9X4BRK6"/>
<dbReference type="Proteomes" id="UP001140230">
    <property type="component" value="Unassembled WGS sequence"/>
</dbReference>
<name>A0A9X4BRK6_9XANT</name>
<sequence length="388" mass="42682">MDLRPRIDDSHLYGPALDAGLDGIRMLVDHTARGMFAAALVGTDDVHAETFLGPSVADDAAAQPAAVAGHGVRKALLDYLLDEGRLTLDEQGRVRASSTLTVAAAERQSADALVSTRPELADARELLGVFERRAADLLAGADGITILRDTLGFQRMQALWERLTLHLPQRRVERQLGAELLIERMRRQRSGITVLECGAGVGSVLRTALELPGFITAVDALERYVYTDINPFLIEWSKDWFRRNAPPALFARMEFQVLDLDAGSCTQSPAAGSVDLVILDDVAHDVVDVVATLQWLGTLLSADGWLAMIENFRQPARDFLFIEIFPITFHSYNKARLGRGSRINRGFMSLPEWRSALDQAGLQALQVVPDPHHHHRWPMGGIVAACRA</sequence>
<dbReference type="InterPro" id="IPR029063">
    <property type="entry name" value="SAM-dependent_MTases_sf"/>
</dbReference>
<dbReference type="SUPFAM" id="SSF53335">
    <property type="entry name" value="S-adenosyl-L-methionine-dependent methyltransferases"/>
    <property type="match status" value="1"/>
</dbReference>
<dbReference type="RefSeq" id="WP_273664072.1">
    <property type="nucleotide sequence ID" value="NZ_CP168178.1"/>
</dbReference>
<gene>
    <name evidence="1" type="ORF">NY667_10590</name>
</gene>
<evidence type="ECO:0000313" key="1">
    <source>
        <dbReference type="EMBL" id="MDC8638265.1"/>
    </source>
</evidence>
<accession>A0A9X4BRK6</accession>
<proteinExistence type="predicted"/>